<accession>A0ABD5WNF6</accession>
<sequence length="234" mass="26562">MTGEKETQQAKEKADGKSVARKSGLEATNGFYTRYARSVVEWNRKQAVEGNRNLLWKIIENLLVQSRTDEWKNKDGLPTNSDLRSALKIQGSDDIEKILASGQGNSQSPFVQHGRDVDRRRRRVEEKANDLRKFVLYGGTDVETPADAKNLLDQPFFTAFRDLSYRSQLRVAVQLTNGLHYTRVGKELLAELVFSLPFRFLDFFDDPANKLSGENFGLVKPLDESYVQSDAPES</sequence>
<dbReference type="RefSeq" id="WP_382209985.1">
    <property type="nucleotide sequence ID" value="NZ_JBHSZH010000005.1"/>
</dbReference>
<reference evidence="2 3" key="1">
    <citation type="journal article" date="2019" name="Int. J. Syst. Evol. Microbiol.">
        <title>The Global Catalogue of Microorganisms (GCM) 10K type strain sequencing project: providing services to taxonomists for standard genome sequencing and annotation.</title>
        <authorList>
            <consortium name="The Broad Institute Genomics Platform"/>
            <consortium name="The Broad Institute Genome Sequencing Center for Infectious Disease"/>
            <person name="Wu L."/>
            <person name="Ma J."/>
        </authorList>
    </citation>
    <scope>NUCLEOTIDE SEQUENCE [LARGE SCALE GENOMIC DNA]</scope>
    <source>
        <strain evidence="2 3">DT72</strain>
    </source>
</reference>
<feature type="compositionally biased region" description="Basic and acidic residues" evidence="1">
    <location>
        <begin position="1"/>
        <end position="18"/>
    </location>
</feature>
<comment type="caution">
    <text evidence="2">The sequence shown here is derived from an EMBL/GenBank/DDBJ whole genome shotgun (WGS) entry which is preliminary data.</text>
</comment>
<dbReference type="AlphaFoldDB" id="A0ABD5WNF6"/>
<evidence type="ECO:0000313" key="3">
    <source>
        <dbReference type="Proteomes" id="UP001596407"/>
    </source>
</evidence>
<proteinExistence type="predicted"/>
<feature type="region of interest" description="Disordered" evidence="1">
    <location>
        <begin position="1"/>
        <end position="22"/>
    </location>
</feature>
<dbReference type="Proteomes" id="UP001596407">
    <property type="component" value="Unassembled WGS sequence"/>
</dbReference>
<gene>
    <name evidence="2" type="ORF">ACFQJ6_15290</name>
</gene>
<organism evidence="2 3">
    <name type="scientific">Halorussus caseinilyticus</name>
    <dbReference type="NCBI Taxonomy" id="3034025"/>
    <lineage>
        <taxon>Archaea</taxon>
        <taxon>Methanobacteriati</taxon>
        <taxon>Methanobacteriota</taxon>
        <taxon>Stenosarchaea group</taxon>
        <taxon>Halobacteria</taxon>
        <taxon>Halobacteriales</taxon>
        <taxon>Haladaptataceae</taxon>
        <taxon>Halorussus</taxon>
    </lineage>
</organism>
<keyword evidence="3" id="KW-1185">Reference proteome</keyword>
<name>A0ABD5WNF6_9EURY</name>
<dbReference type="EMBL" id="JBHSZH010000005">
    <property type="protein sequence ID" value="MFC7081260.1"/>
    <property type="molecule type" value="Genomic_DNA"/>
</dbReference>
<evidence type="ECO:0000256" key="1">
    <source>
        <dbReference type="SAM" id="MobiDB-lite"/>
    </source>
</evidence>
<protein>
    <submittedName>
        <fullName evidence="2">Uncharacterized protein</fullName>
    </submittedName>
</protein>
<evidence type="ECO:0000313" key="2">
    <source>
        <dbReference type="EMBL" id="MFC7081260.1"/>
    </source>
</evidence>